<feature type="signal peptide" evidence="1">
    <location>
        <begin position="1"/>
        <end position="19"/>
    </location>
</feature>
<gene>
    <name evidence="2" type="ORF">WP8W18C01_05020</name>
</gene>
<accession>A0A6S5T5T0</accession>
<evidence type="ECO:0000313" key="2">
    <source>
        <dbReference type="EMBL" id="BBT38161.1"/>
    </source>
</evidence>
<dbReference type="EMBL" id="AP022227">
    <property type="protein sequence ID" value="BBT38161.1"/>
    <property type="molecule type" value="Genomic_DNA"/>
</dbReference>
<sequence>MYSRTLTAFGLMTALSAQASIGVPKYPKFIEPWASVSVNYPDPNASIQHTGAYFIDALKGPHFTIDDNASWSVDDDDQGRLEMVPKVLGKHSFVEEVLVTSGALACNFSIMYDLRRVRLHAASIGEAYADCRSSLHIDGDHNAIRFFMK</sequence>
<dbReference type="RefSeq" id="WP_090343211.1">
    <property type="nucleotide sequence ID" value="NZ_AP022227.1"/>
</dbReference>
<feature type="chain" id="PRO_5028325939" evidence="1">
    <location>
        <begin position="20"/>
        <end position="149"/>
    </location>
</feature>
<proteinExistence type="predicted"/>
<reference evidence="2 3" key="1">
    <citation type="submission" date="2019-12" db="EMBL/GenBank/DDBJ databases">
        <title>complete genome sequences of Pseudomonas putida str. WP8-W18-CRE-01 isolated from wastewater treatment plant effluent.</title>
        <authorList>
            <person name="Sekizuka T."/>
            <person name="Itokawa K."/>
            <person name="Yatsu K."/>
            <person name="Inamine Y."/>
            <person name="Kuroda M."/>
        </authorList>
    </citation>
    <scope>NUCLEOTIDE SEQUENCE [LARGE SCALE GENOMIC DNA]</scope>
    <source>
        <strain evidence="2 3">WP8-W18-CRE-01</strain>
    </source>
</reference>
<evidence type="ECO:0000256" key="1">
    <source>
        <dbReference type="SAM" id="SignalP"/>
    </source>
</evidence>
<dbReference type="AlphaFoldDB" id="A0A6S5T5T0"/>
<protein>
    <submittedName>
        <fullName evidence="2">Uncharacterized protein</fullName>
    </submittedName>
</protein>
<name>A0A6S5T5T0_PSEPU</name>
<organism evidence="2 3">
    <name type="scientific">Pseudomonas putida</name>
    <name type="common">Arthrobacter siderocapsulatus</name>
    <dbReference type="NCBI Taxonomy" id="303"/>
    <lineage>
        <taxon>Bacteria</taxon>
        <taxon>Pseudomonadati</taxon>
        <taxon>Pseudomonadota</taxon>
        <taxon>Gammaproteobacteria</taxon>
        <taxon>Pseudomonadales</taxon>
        <taxon>Pseudomonadaceae</taxon>
        <taxon>Pseudomonas</taxon>
    </lineage>
</organism>
<dbReference type="Proteomes" id="UP000515680">
    <property type="component" value="Chromosome"/>
</dbReference>
<keyword evidence="1" id="KW-0732">Signal</keyword>
<evidence type="ECO:0000313" key="3">
    <source>
        <dbReference type="Proteomes" id="UP000515680"/>
    </source>
</evidence>